<organism evidence="3 4">
    <name type="scientific">Pseudothermotoga thermarum DSM 5069</name>
    <dbReference type="NCBI Taxonomy" id="688269"/>
    <lineage>
        <taxon>Bacteria</taxon>
        <taxon>Thermotogati</taxon>
        <taxon>Thermotogota</taxon>
        <taxon>Thermotogae</taxon>
        <taxon>Thermotogales</taxon>
        <taxon>Thermotogaceae</taxon>
        <taxon>Pseudothermotoga</taxon>
    </lineage>
</organism>
<dbReference type="InterPro" id="IPR050275">
    <property type="entry name" value="PGM_Phosphatase"/>
</dbReference>
<dbReference type="SMART" id="SM00855">
    <property type="entry name" value="PGAM"/>
    <property type="match status" value="1"/>
</dbReference>
<sequence length="199" mass="22730">MTIYLVRHAKTDWNDLGLWQGTSDVPLNEEGIKQAEKLAKRFSKLPIEAVFTSPLKRSYQTAKIIASEKGLQPIVDELLIECRIDLWNGLTMEETLKRFKKEHDEWSKNPDAQINGVESLSSVKARMIKFFQQIVAKDFNQVVVVSHAIALRMLISWILGLEIPNHVNFKLENASITAVQVASKPRILYLNDMCHLESD</sequence>
<dbReference type="Pfam" id="PF00300">
    <property type="entry name" value="His_Phos_1"/>
    <property type="match status" value="1"/>
</dbReference>
<dbReference type="eggNOG" id="COG0406">
    <property type="taxonomic scope" value="Bacteria"/>
</dbReference>
<feature type="binding site" evidence="2">
    <location>
        <begin position="7"/>
        <end position="14"/>
    </location>
    <ligand>
        <name>substrate</name>
    </ligand>
</feature>
<dbReference type="OrthoDB" id="9781415at2"/>
<dbReference type="GO" id="GO:0005737">
    <property type="term" value="C:cytoplasm"/>
    <property type="evidence" value="ECO:0007669"/>
    <property type="project" value="TreeGrafter"/>
</dbReference>
<dbReference type="CDD" id="cd07067">
    <property type="entry name" value="HP_PGM_like"/>
    <property type="match status" value="1"/>
</dbReference>
<dbReference type="KEGG" id="tta:Theth_1879"/>
<dbReference type="STRING" id="688269.Theth_1879"/>
<keyword evidence="4" id="KW-1185">Reference proteome</keyword>
<dbReference type="Gene3D" id="3.40.50.1240">
    <property type="entry name" value="Phosphoglycerate mutase-like"/>
    <property type="match status" value="1"/>
</dbReference>
<evidence type="ECO:0000256" key="2">
    <source>
        <dbReference type="PIRSR" id="PIRSR613078-2"/>
    </source>
</evidence>
<dbReference type="InterPro" id="IPR013078">
    <property type="entry name" value="His_Pase_superF_clade-1"/>
</dbReference>
<dbReference type="HOGENOM" id="CLU_033323_8_4_0"/>
<feature type="active site" description="Proton donor/acceptor" evidence="1">
    <location>
        <position position="81"/>
    </location>
</feature>
<evidence type="ECO:0000313" key="4">
    <source>
        <dbReference type="Proteomes" id="UP000006804"/>
    </source>
</evidence>
<accession>F7YWE2</accession>
<feature type="binding site" evidence="2">
    <location>
        <position position="57"/>
    </location>
    <ligand>
        <name>substrate</name>
    </ligand>
</feature>
<dbReference type="PANTHER" id="PTHR48100:SF59">
    <property type="entry name" value="ADENOSYLCOBALAMIN_ALPHA-RIBAZOLE PHOSPHATASE"/>
    <property type="match status" value="1"/>
</dbReference>
<dbReference type="GO" id="GO:0016791">
    <property type="term" value="F:phosphatase activity"/>
    <property type="evidence" value="ECO:0007669"/>
    <property type="project" value="TreeGrafter"/>
</dbReference>
<dbReference type="PATRIC" id="fig|688269.3.peg.1938"/>
<evidence type="ECO:0000256" key="1">
    <source>
        <dbReference type="PIRSR" id="PIRSR613078-1"/>
    </source>
</evidence>
<reference evidence="3 4" key="1">
    <citation type="submission" date="2010-11" db="EMBL/GenBank/DDBJ databases">
        <title>The complete genome of Thermotoga thermarum DSM 5069.</title>
        <authorList>
            <consortium name="US DOE Joint Genome Institute (JGI-PGF)"/>
            <person name="Lucas S."/>
            <person name="Copeland A."/>
            <person name="Lapidus A."/>
            <person name="Bruce D."/>
            <person name="Goodwin L."/>
            <person name="Pitluck S."/>
            <person name="Kyrpides N."/>
            <person name="Mavromatis K."/>
            <person name="Ivanova N."/>
            <person name="Zeytun A."/>
            <person name="Brettin T."/>
            <person name="Detter J.C."/>
            <person name="Tapia R."/>
            <person name="Han C."/>
            <person name="Land M."/>
            <person name="Hauser L."/>
            <person name="Markowitz V."/>
            <person name="Cheng J.-F."/>
            <person name="Hugenholtz P."/>
            <person name="Woyke T."/>
            <person name="Wu D."/>
            <person name="Spring S."/>
            <person name="Schroeder M."/>
            <person name="Brambilla E."/>
            <person name="Klenk H.-P."/>
            <person name="Eisen J.A."/>
        </authorList>
    </citation>
    <scope>NUCLEOTIDE SEQUENCE [LARGE SCALE GENOMIC DNA]</scope>
    <source>
        <strain evidence="3 4">DSM 5069</strain>
    </source>
</reference>
<protein>
    <submittedName>
        <fullName evidence="3">Phosphoglycerate mutase</fullName>
    </submittedName>
</protein>
<gene>
    <name evidence="3" type="ORF">Theth_1879</name>
</gene>
<dbReference type="AlphaFoldDB" id="F7YWE2"/>
<dbReference type="RefSeq" id="WP_013933128.1">
    <property type="nucleotide sequence ID" value="NC_015707.1"/>
</dbReference>
<feature type="active site" description="Tele-phosphohistidine intermediate" evidence="1">
    <location>
        <position position="8"/>
    </location>
</feature>
<proteinExistence type="predicted"/>
<dbReference type="PANTHER" id="PTHR48100">
    <property type="entry name" value="BROAD-SPECIFICITY PHOSPHATASE YOR283W-RELATED"/>
    <property type="match status" value="1"/>
</dbReference>
<name>F7YWE2_9THEM</name>
<dbReference type="SUPFAM" id="SSF53254">
    <property type="entry name" value="Phosphoglycerate mutase-like"/>
    <property type="match status" value="1"/>
</dbReference>
<dbReference type="EMBL" id="CP002351">
    <property type="protein sequence ID" value="AEH51920.1"/>
    <property type="molecule type" value="Genomic_DNA"/>
</dbReference>
<dbReference type="Proteomes" id="UP000006804">
    <property type="component" value="Chromosome"/>
</dbReference>
<dbReference type="InterPro" id="IPR029033">
    <property type="entry name" value="His_PPase_superfam"/>
</dbReference>
<evidence type="ECO:0000313" key="3">
    <source>
        <dbReference type="EMBL" id="AEH51920.1"/>
    </source>
</evidence>
<dbReference type="PIRSF" id="PIRSF000709">
    <property type="entry name" value="6PFK_2-Ptase"/>
    <property type="match status" value="1"/>
</dbReference>